<keyword evidence="1" id="KW-0808">Transferase</keyword>
<dbReference type="GO" id="GO:0042352">
    <property type="term" value="P:GDP-L-fucose salvage"/>
    <property type="evidence" value="ECO:0007669"/>
    <property type="project" value="TreeGrafter"/>
</dbReference>
<feature type="domain" description="GHMP kinase C-terminal" evidence="3">
    <location>
        <begin position="95"/>
        <end position="173"/>
    </location>
</feature>
<sequence>MLTTGGGWQDQVGGLLPGIKFSESPASLPLSIEFEVLDVPESFIDTLNQHMICIYTGRTRLARGLLQDVLRRWHARRPEIVRLTADLVGNAHLLRAALLAGNLPAVGACLGTYWTQKKAMAGGAEPAEVTAMIECVQDCIYGCALGGAGGGGFLMLITKMPNDLDRIRAKLSSLPHFHSLVFHAGTVDMTPPAVHIVESLQATPSTS</sequence>
<protein>
    <submittedName>
        <fullName evidence="4">Fucokinase family protein</fullName>
    </submittedName>
</protein>
<keyword evidence="2 4" id="KW-0418">Kinase</keyword>
<evidence type="ECO:0000256" key="2">
    <source>
        <dbReference type="ARBA" id="ARBA00022777"/>
    </source>
</evidence>
<dbReference type="PANTHER" id="PTHR32463">
    <property type="entry name" value="L-FUCOSE KINASE"/>
    <property type="match status" value="1"/>
</dbReference>
<dbReference type="AlphaFoldDB" id="L8H135"/>
<reference evidence="4 5" key="1">
    <citation type="journal article" date="2013" name="Genome Biol.">
        <title>Genome of Acanthamoeba castellanii highlights extensive lateral gene transfer and early evolution of tyrosine kinase signaling.</title>
        <authorList>
            <person name="Clarke M."/>
            <person name="Lohan A.J."/>
            <person name="Liu B."/>
            <person name="Lagkouvardos I."/>
            <person name="Roy S."/>
            <person name="Zafar N."/>
            <person name="Bertelli C."/>
            <person name="Schilde C."/>
            <person name="Kianianmomeni A."/>
            <person name="Burglin T.R."/>
            <person name="Frech C."/>
            <person name="Turcotte B."/>
            <person name="Kopec K.O."/>
            <person name="Synnott J.M."/>
            <person name="Choo C."/>
            <person name="Paponov I."/>
            <person name="Finkler A."/>
            <person name="Soon Heng Tan C."/>
            <person name="Hutchins A.P."/>
            <person name="Weinmeier T."/>
            <person name="Rattei T."/>
            <person name="Chu J.S."/>
            <person name="Gimenez G."/>
            <person name="Irimia M."/>
            <person name="Rigden D.J."/>
            <person name="Fitzpatrick D.A."/>
            <person name="Lorenzo-Morales J."/>
            <person name="Bateman A."/>
            <person name="Chiu C.H."/>
            <person name="Tang P."/>
            <person name="Hegemann P."/>
            <person name="Fromm H."/>
            <person name="Raoult D."/>
            <person name="Greub G."/>
            <person name="Miranda-Saavedra D."/>
            <person name="Chen N."/>
            <person name="Nash P."/>
            <person name="Ginger M.L."/>
            <person name="Horn M."/>
            <person name="Schaap P."/>
            <person name="Caler L."/>
            <person name="Loftus B."/>
        </authorList>
    </citation>
    <scope>NUCLEOTIDE SEQUENCE [LARGE SCALE GENOMIC DNA]</scope>
    <source>
        <strain evidence="4 5">Neff</strain>
    </source>
</reference>
<evidence type="ECO:0000259" key="3">
    <source>
        <dbReference type="Pfam" id="PF08544"/>
    </source>
</evidence>
<dbReference type="KEGG" id="acan:ACA1_232990"/>
<dbReference type="GeneID" id="14919700"/>
<dbReference type="GO" id="GO:0050201">
    <property type="term" value="F:fucokinase activity"/>
    <property type="evidence" value="ECO:0007669"/>
    <property type="project" value="TreeGrafter"/>
</dbReference>
<evidence type="ECO:0000256" key="1">
    <source>
        <dbReference type="ARBA" id="ARBA00022679"/>
    </source>
</evidence>
<dbReference type="SUPFAM" id="SSF55060">
    <property type="entry name" value="GHMP Kinase, C-terminal domain"/>
    <property type="match status" value="1"/>
</dbReference>
<evidence type="ECO:0000313" key="5">
    <source>
        <dbReference type="Proteomes" id="UP000011083"/>
    </source>
</evidence>
<gene>
    <name evidence="4" type="ORF">ACA1_232990</name>
</gene>
<dbReference type="RefSeq" id="XP_004340996.1">
    <property type="nucleotide sequence ID" value="XM_004340948.1"/>
</dbReference>
<dbReference type="InterPro" id="IPR052203">
    <property type="entry name" value="GHMP_Kinase-Related"/>
</dbReference>
<dbReference type="OrthoDB" id="271303at2759"/>
<organism evidence="4 5">
    <name type="scientific">Acanthamoeba castellanii (strain ATCC 30010 / Neff)</name>
    <dbReference type="NCBI Taxonomy" id="1257118"/>
    <lineage>
        <taxon>Eukaryota</taxon>
        <taxon>Amoebozoa</taxon>
        <taxon>Discosea</taxon>
        <taxon>Longamoebia</taxon>
        <taxon>Centramoebida</taxon>
        <taxon>Acanthamoebidae</taxon>
        <taxon>Acanthamoeba</taxon>
    </lineage>
</organism>
<dbReference type="STRING" id="1257118.L8H135"/>
<dbReference type="Gene3D" id="3.30.230.120">
    <property type="match status" value="1"/>
</dbReference>
<dbReference type="Proteomes" id="UP000011083">
    <property type="component" value="Unassembled WGS sequence"/>
</dbReference>
<dbReference type="PANTHER" id="PTHR32463:SF0">
    <property type="entry name" value="L-FUCOSE KINASE"/>
    <property type="match status" value="1"/>
</dbReference>
<accession>L8H135</accession>
<dbReference type="VEuPathDB" id="AmoebaDB:ACA1_232990"/>
<name>L8H135_ACACF</name>
<dbReference type="EMBL" id="KB007939">
    <property type="protein sequence ID" value="ELR18932.1"/>
    <property type="molecule type" value="Genomic_DNA"/>
</dbReference>
<proteinExistence type="predicted"/>
<evidence type="ECO:0000313" key="4">
    <source>
        <dbReference type="EMBL" id="ELR18932.1"/>
    </source>
</evidence>
<dbReference type="Pfam" id="PF08544">
    <property type="entry name" value="GHMP_kinases_C"/>
    <property type="match status" value="1"/>
</dbReference>
<dbReference type="InterPro" id="IPR036554">
    <property type="entry name" value="GHMP_kinase_C_sf"/>
</dbReference>
<keyword evidence="5" id="KW-1185">Reference proteome</keyword>
<dbReference type="InterPro" id="IPR013750">
    <property type="entry name" value="GHMP_kinase_C_dom"/>
</dbReference>